<evidence type="ECO:0000256" key="1">
    <source>
        <dbReference type="ARBA" id="ARBA00009766"/>
    </source>
</evidence>
<reference evidence="4" key="1">
    <citation type="submission" date="2017-09" db="EMBL/GenBank/DDBJ databases">
        <authorList>
            <person name="Varghese N."/>
            <person name="Submissions S."/>
        </authorList>
    </citation>
    <scope>NUCLEOTIDE SEQUENCE [LARGE SCALE GENOMIC DNA]</scope>
    <source>
        <strain evidence="4">DSM 29961</strain>
    </source>
</reference>
<dbReference type="AlphaFoldDB" id="A0A286G023"/>
<evidence type="ECO:0000256" key="2">
    <source>
        <dbReference type="ARBA" id="ARBA00022729"/>
    </source>
</evidence>
<gene>
    <name evidence="3" type="ORF">SAMN06269250_2874</name>
</gene>
<dbReference type="Pfam" id="PF07012">
    <property type="entry name" value="Curlin_rpt"/>
    <property type="match status" value="2"/>
</dbReference>
<dbReference type="EMBL" id="OCNH01000002">
    <property type="protein sequence ID" value="SOD88877.1"/>
    <property type="molecule type" value="Genomic_DNA"/>
</dbReference>
<protein>
    <submittedName>
        <fullName evidence="3">Curlin associated repeat-containing protein</fullName>
    </submittedName>
</protein>
<evidence type="ECO:0000313" key="3">
    <source>
        <dbReference type="EMBL" id="SOD88877.1"/>
    </source>
</evidence>
<evidence type="ECO:0000313" key="4">
    <source>
        <dbReference type="Proteomes" id="UP000219452"/>
    </source>
</evidence>
<keyword evidence="4" id="KW-1185">Reference proteome</keyword>
<organism evidence="3 4">
    <name type="scientific">Spirosoma fluviale</name>
    <dbReference type="NCBI Taxonomy" id="1597977"/>
    <lineage>
        <taxon>Bacteria</taxon>
        <taxon>Pseudomonadati</taxon>
        <taxon>Bacteroidota</taxon>
        <taxon>Cytophagia</taxon>
        <taxon>Cytophagales</taxon>
        <taxon>Cytophagaceae</taxon>
        <taxon>Spirosoma</taxon>
    </lineage>
</organism>
<dbReference type="InterPro" id="IPR009742">
    <property type="entry name" value="Curlin_rpt"/>
</dbReference>
<dbReference type="GO" id="GO:0009289">
    <property type="term" value="C:pilus"/>
    <property type="evidence" value="ECO:0007669"/>
    <property type="project" value="InterPro"/>
</dbReference>
<proteinExistence type="inferred from homology"/>
<dbReference type="GO" id="GO:0007155">
    <property type="term" value="P:cell adhesion"/>
    <property type="evidence" value="ECO:0007669"/>
    <property type="project" value="InterPro"/>
</dbReference>
<keyword evidence="2" id="KW-0732">Signal</keyword>
<dbReference type="Proteomes" id="UP000219452">
    <property type="component" value="Unassembled WGS sequence"/>
</dbReference>
<sequence>MTSCLLVSLSVMSYAQSNVSTLNQIGVGQEAAINQKGSGLNAAINQTGDRNAHNYGVVTQSGGPQTATINQIGGTINSYVSIRQAGEAASDQSSANTATVTQSGLATAWDIWSNTWVHEPYRTKEEALRGPGGVVDVVQSGKSNSITISQFGRETVTSPITVEQIGNGNVGDITQTSIADHFYGRGNNSVYLGQTGDNNTAALTQVVGGGDNIYVTQVGNNNSGTVSQSGERLSATITQTGNDNSATVNQTPADGATTSITQTGDRLSATVTQNSDNVAVIDQRNSGVEGSSVVVLQNGNRNLTNVIQGTDERSVDNAVANVTQTGDDNSIKLSQTGYRQGAKISQTGNGNRLLGVEGETSFASQSGTYNTLTLTQNSETSGIGNQAFVNQQGDANAATITQRAQ</sequence>
<comment type="similarity">
    <text evidence="1">Belongs to the CsgA/CsgB family.</text>
</comment>
<accession>A0A286G023</accession>
<name>A0A286G023_9BACT</name>